<dbReference type="Pfam" id="PF13986">
    <property type="entry name" value="DUF4224"/>
    <property type="match status" value="1"/>
</dbReference>
<proteinExistence type="predicted"/>
<feature type="domain" description="DUF4224" evidence="2">
    <location>
        <begin position="209"/>
        <end position="247"/>
    </location>
</feature>
<feature type="compositionally biased region" description="Basic and acidic residues" evidence="1">
    <location>
        <begin position="112"/>
        <end position="124"/>
    </location>
</feature>
<evidence type="ECO:0000259" key="2">
    <source>
        <dbReference type="Pfam" id="PF13986"/>
    </source>
</evidence>
<protein>
    <recommendedName>
        <fullName evidence="2">DUF4224 domain-containing protein</fullName>
    </recommendedName>
</protein>
<dbReference type="Proteomes" id="UP000738126">
    <property type="component" value="Unassembled WGS sequence"/>
</dbReference>
<feature type="compositionally biased region" description="Low complexity" evidence="1">
    <location>
        <begin position="101"/>
        <end position="110"/>
    </location>
</feature>
<dbReference type="InterPro" id="IPR025319">
    <property type="entry name" value="DUF4224"/>
</dbReference>
<comment type="caution">
    <text evidence="3">The sequence shown here is derived from an EMBL/GenBank/DDBJ whole genome shotgun (WGS) entry which is preliminary data.</text>
</comment>
<evidence type="ECO:0000313" key="4">
    <source>
        <dbReference type="Proteomes" id="UP000738126"/>
    </source>
</evidence>
<evidence type="ECO:0000313" key="3">
    <source>
        <dbReference type="EMBL" id="MBK1725688.1"/>
    </source>
</evidence>
<accession>A0ABS1E1U3</accession>
<organism evidence="3 4">
    <name type="scientific">Halorhodospira neutriphila</name>
    <dbReference type="NCBI Taxonomy" id="168379"/>
    <lineage>
        <taxon>Bacteria</taxon>
        <taxon>Pseudomonadati</taxon>
        <taxon>Pseudomonadota</taxon>
        <taxon>Gammaproteobacteria</taxon>
        <taxon>Chromatiales</taxon>
        <taxon>Ectothiorhodospiraceae</taxon>
        <taxon>Halorhodospira</taxon>
    </lineage>
</organism>
<dbReference type="EMBL" id="NRSH01000007">
    <property type="protein sequence ID" value="MBK1725688.1"/>
    <property type="molecule type" value="Genomic_DNA"/>
</dbReference>
<sequence>MSSSARRWHELEGARRHDRRHGRRPARRGAALPRRRGGGGCPRRRLRRGAGPRPDRRGGQGGSESGGEAARDRVRARVGAGAGDQPPAVGGQRDDPGRLPPGGALAAGRGLEPGRRRAGGDHRRFGARRLRGEHRAAGSYQAHPERRRSDSAGVVRLPDDAGHRRLPGGAPRARSRRGQGWRRRGRRGAPGPTRQRREGGIAVLILGFDEVRELTGYQIPSKQREALDRAGIRYVVGRDGYPRIPRDWLAQSQQHYPGRRKEPNFGALNGKTT</sequence>
<reference evidence="3 4" key="1">
    <citation type="journal article" date="2020" name="Microorganisms">
        <title>Osmotic Adaptation and Compatible Solute Biosynthesis of Phototrophic Bacteria as Revealed from Genome Analyses.</title>
        <authorList>
            <person name="Imhoff J.F."/>
            <person name="Rahn T."/>
            <person name="Kunzel S."/>
            <person name="Keller A."/>
            <person name="Neulinger S.C."/>
        </authorList>
    </citation>
    <scope>NUCLEOTIDE SEQUENCE [LARGE SCALE GENOMIC DNA]</scope>
    <source>
        <strain evidence="3 4">DSM 15116</strain>
    </source>
</reference>
<gene>
    <name evidence="3" type="ORF">CKO13_01360</name>
</gene>
<keyword evidence="4" id="KW-1185">Reference proteome</keyword>
<feature type="compositionally biased region" description="Basic residues" evidence="1">
    <location>
        <begin position="173"/>
        <end position="187"/>
    </location>
</feature>
<feature type="region of interest" description="Disordered" evidence="1">
    <location>
        <begin position="252"/>
        <end position="273"/>
    </location>
</feature>
<evidence type="ECO:0000256" key="1">
    <source>
        <dbReference type="SAM" id="MobiDB-lite"/>
    </source>
</evidence>
<feature type="region of interest" description="Disordered" evidence="1">
    <location>
        <begin position="1"/>
        <end position="199"/>
    </location>
</feature>
<name>A0ABS1E1U3_9GAMM</name>
<feature type="compositionally biased region" description="Basic residues" evidence="1">
    <location>
        <begin position="16"/>
        <end position="50"/>
    </location>
</feature>